<dbReference type="Pfam" id="PF11303">
    <property type="entry name" value="DUF3105"/>
    <property type="match status" value="1"/>
</dbReference>
<feature type="region of interest" description="Disordered" evidence="1">
    <location>
        <begin position="181"/>
        <end position="203"/>
    </location>
</feature>
<dbReference type="AlphaFoldDB" id="A0A5J5KBR7"/>
<evidence type="ECO:0000313" key="4">
    <source>
        <dbReference type="Proteomes" id="UP000327011"/>
    </source>
</evidence>
<keyword evidence="2" id="KW-0812">Transmembrane</keyword>
<dbReference type="InterPro" id="IPR021454">
    <property type="entry name" value="DUF3105"/>
</dbReference>
<feature type="compositionally biased region" description="Gly residues" evidence="1">
    <location>
        <begin position="194"/>
        <end position="203"/>
    </location>
</feature>
<dbReference type="Proteomes" id="UP000327011">
    <property type="component" value="Unassembled WGS sequence"/>
</dbReference>
<sequence length="203" mass="22025">MDGAEQASRKERLSQLQARQRKAERLRRITVVGTSALLVSGIAVAGGVLFLRERNKTSLDAVRTYAVKNRNHTTEAVTYPQSPPVGGDHDPTWINCGVYDQPVRTESVVHAQEHGAVWITHSPGLPDEDRRKLRDLVAGREYVVLSPFTGQKPAVVASAWGRQLALDGPDDPRLARFIRAHAKSPEAPEPGAPCDGGTGEPAV</sequence>
<keyword evidence="2" id="KW-0472">Membrane</keyword>
<dbReference type="RefSeq" id="WP_150930081.1">
    <property type="nucleotide sequence ID" value="NZ_VYTZ01000001.1"/>
</dbReference>
<evidence type="ECO:0000313" key="3">
    <source>
        <dbReference type="EMBL" id="KAA9381419.1"/>
    </source>
</evidence>
<protein>
    <submittedName>
        <fullName evidence="3">DUF3105 domain-containing protein</fullName>
    </submittedName>
</protein>
<gene>
    <name evidence="3" type="ORF">F5972_00790</name>
</gene>
<evidence type="ECO:0000256" key="1">
    <source>
        <dbReference type="SAM" id="MobiDB-lite"/>
    </source>
</evidence>
<dbReference type="EMBL" id="VYTZ01000001">
    <property type="protein sequence ID" value="KAA9381419.1"/>
    <property type="molecule type" value="Genomic_DNA"/>
</dbReference>
<reference evidence="3 4" key="1">
    <citation type="submission" date="2019-09" db="EMBL/GenBank/DDBJ databases">
        <title>Screening of Novel Bioactive Compounds from Soil-Associated.</title>
        <authorList>
            <person name="Gong X."/>
        </authorList>
    </citation>
    <scope>NUCLEOTIDE SEQUENCE [LARGE SCALE GENOMIC DNA]</scope>
    <source>
        <strain evidence="3 4">Gxj-6</strain>
    </source>
</reference>
<keyword evidence="2" id="KW-1133">Transmembrane helix</keyword>
<keyword evidence="4" id="KW-1185">Reference proteome</keyword>
<name>A0A5J5KBR7_9ACTN</name>
<feature type="transmembrane region" description="Helical" evidence="2">
    <location>
        <begin position="29"/>
        <end position="51"/>
    </location>
</feature>
<organism evidence="3 4">
    <name type="scientific">Microbispora cellulosiformans</name>
    <dbReference type="NCBI Taxonomy" id="2614688"/>
    <lineage>
        <taxon>Bacteria</taxon>
        <taxon>Bacillati</taxon>
        <taxon>Actinomycetota</taxon>
        <taxon>Actinomycetes</taxon>
        <taxon>Streptosporangiales</taxon>
        <taxon>Streptosporangiaceae</taxon>
        <taxon>Microbispora</taxon>
    </lineage>
</organism>
<comment type="caution">
    <text evidence="3">The sequence shown here is derived from an EMBL/GenBank/DDBJ whole genome shotgun (WGS) entry which is preliminary data.</text>
</comment>
<proteinExistence type="predicted"/>
<accession>A0A5J5KBR7</accession>
<evidence type="ECO:0000256" key="2">
    <source>
        <dbReference type="SAM" id="Phobius"/>
    </source>
</evidence>